<dbReference type="InterPro" id="IPR046346">
    <property type="entry name" value="Aminoacid_DH-like_N_sf"/>
</dbReference>
<organism evidence="9 10">
    <name type="scientific">Uabimicrobium amorphum</name>
    <dbReference type="NCBI Taxonomy" id="2596890"/>
    <lineage>
        <taxon>Bacteria</taxon>
        <taxon>Pseudomonadati</taxon>
        <taxon>Planctomycetota</taxon>
        <taxon>Candidatus Uabimicrobiia</taxon>
        <taxon>Candidatus Uabimicrobiales</taxon>
        <taxon>Candidatus Uabimicrobiaceae</taxon>
        <taxon>Candidatus Uabimicrobium</taxon>
    </lineage>
</organism>
<evidence type="ECO:0000259" key="7">
    <source>
        <dbReference type="Pfam" id="PF01488"/>
    </source>
</evidence>
<dbReference type="InterPro" id="IPR022893">
    <property type="entry name" value="Shikimate_DH_fam"/>
</dbReference>
<dbReference type="SUPFAM" id="SSF51735">
    <property type="entry name" value="NAD(P)-binding Rossmann-fold domains"/>
    <property type="match status" value="2"/>
</dbReference>
<evidence type="ECO:0000256" key="2">
    <source>
        <dbReference type="ARBA" id="ARBA00012962"/>
    </source>
</evidence>
<evidence type="ECO:0000313" key="9">
    <source>
        <dbReference type="EMBL" id="BBM87800.1"/>
    </source>
</evidence>
<keyword evidence="5" id="KW-0057">Aromatic amino acid biosynthesis</keyword>
<evidence type="ECO:0000256" key="5">
    <source>
        <dbReference type="ARBA" id="ARBA00023141"/>
    </source>
</evidence>
<dbReference type="EC" id="1.1.1.25" evidence="2"/>
<dbReference type="Pfam" id="PF01488">
    <property type="entry name" value="Shikimate_DH"/>
    <property type="match status" value="2"/>
</dbReference>
<name>A0A5S9IVC9_UABAM</name>
<comment type="catalytic activity">
    <reaction evidence="6">
        <text>shikimate + NADP(+) = 3-dehydroshikimate + NADPH + H(+)</text>
        <dbReference type="Rhea" id="RHEA:17737"/>
        <dbReference type="ChEBI" id="CHEBI:15378"/>
        <dbReference type="ChEBI" id="CHEBI:16630"/>
        <dbReference type="ChEBI" id="CHEBI:36208"/>
        <dbReference type="ChEBI" id="CHEBI:57783"/>
        <dbReference type="ChEBI" id="CHEBI:58349"/>
        <dbReference type="EC" id="1.1.1.25"/>
    </reaction>
</comment>
<dbReference type="GO" id="GO:0009423">
    <property type="term" value="P:chorismate biosynthetic process"/>
    <property type="evidence" value="ECO:0007669"/>
    <property type="project" value="UniProtKB-UniPathway"/>
</dbReference>
<evidence type="ECO:0000256" key="4">
    <source>
        <dbReference type="ARBA" id="ARBA00023002"/>
    </source>
</evidence>
<keyword evidence="5" id="KW-0028">Amino-acid biosynthesis</keyword>
<evidence type="ECO:0000256" key="3">
    <source>
        <dbReference type="ARBA" id="ARBA00022857"/>
    </source>
</evidence>
<dbReference type="OrthoDB" id="9792692at2"/>
<dbReference type="GO" id="GO:0004764">
    <property type="term" value="F:shikimate 3-dehydrogenase (NADP+) activity"/>
    <property type="evidence" value="ECO:0007669"/>
    <property type="project" value="UniProtKB-EC"/>
</dbReference>
<sequence length="665" mass="71210">MMIKELFSQGIIKVASQPKDNALDIDNLGDKRVLLLPIDHDYPGGSASMHNAVFSKFNLPFRSSFVVADPANAEAIVNAFREDPLYVGGGMGSGFKDKVAPFLDDLDESAKAIGSVNVVAKRDGKLIGYNTDGIGFVNGLLAEYPDCISGKKVVILGAGGTALPIAYELSQHSSTEIVDTGEIVILNRTVAKAEKIAKLITRYANSRFGGEDAIGKELQDADVVINTSNKGAQPNEMYSAYAPMTGNPDADMQVALSNVGRMPETAIVADILLENDTLTLQMARNHGNRTHSGRHMNLYQAIPAIKIMTGIDTPDKDIENIMREALYGPPASATPAAATASTDSEKHIDKLFEQNLVKIAAQPKNNALDIKNCEGQNLLLIPIDHDYPGGSAAMHNAVFEHHNLPYRTSFVVGDPANAETIMSTFRKDSRYVGGGVGSGFKDKVAPFLDGLDDSAKVIGSVNVVAKEDGKLIGYNTDGIGFVNGLLSEYPGCIEGKKVVILGAGGTALPIAYELAKKKPSLIVICNRTVAKAQKIANLIGGYCAAYGAGEQEIGKEFKDAELVINTSNKGAQPNEKYSAFGPMTGDPEKDMQVSLSNLSNLSNSAIIADILLEDETLTLKMAKEHGNRVHNGQHMNLFQAVPAFKIMTKLDKADEELERIMRAAL</sequence>
<dbReference type="RefSeq" id="WP_151971796.1">
    <property type="nucleotide sequence ID" value="NZ_AP019860.1"/>
</dbReference>
<gene>
    <name evidence="9" type="ORF">UABAM_06215</name>
</gene>
<dbReference type="UniPathway" id="UPA00053">
    <property type="reaction ID" value="UER00087"/>
</dbReference>
<dbReference type="InterPro" id="IPR013708">
    <property type="entry name" value="Shikimate_DH-bd_N"/>
</dbReference>
<feature type="domain" description="Quinate/shikimate 5-dehydrogenase/glutamyl-tRNA reductase" evidence="7">
    <location>
        <begin position="492"/>
        <end position="564"/>
    </location>
</feature>
<dbReference type="PANTHER" id="PTHR21089:SF1">
    <property type="entry name" value="BIFUNCTIONAL 3-DEHYDROQUINATE DEHYDRATASE_SHIKIMATE DEHYDROGENASE, CHLOROPLASTIC"/>
    <property type="match status" value="1"/>
</dbReference>
<evidence type="ECO:0000256" key="1">
    <source>
        <dbReference type="ARBA" id="ARBA00004871"/>
    </source>
</evidence>
<keyword evidence="3" id="KW-0521">NADP</keyword>
<dbReference type="InterPro" id="IPR036291">
    <property type="entry name" value="NAD(P)-bd_dom_sf"/>
</dbReference>
<dbReference type="AlphaFoldDB" id="A0A5S9IVC9"/>
<dbReference type="Gene3D" id="3.40.50.720">
    <property type="entry name" value="NAD(P)-binding Rossmann-like Domain"/>
    <property type="match status" value="2"/>
</dbReference>
<dbReference type="EMBL" id="AP019860">
    <property type="protein sequence ID" value="BBM87800.1"/>
    <property type="molecule type" value="Genomic_DNA"/>
</dbReference>
<dbReference type="GO" id="GO:0005829">
    <property type="term" value="C:cytosol"/>
    <property type="evidence" value="ECO:0007669"/>
    <property type="project" value="TreeGrafter"/>
</dbReference>
<keyword evidence="4" id="KW-0560">Oxidoreductase</keyword>
<feature type="domain" description="Quinate/shikimate 5-dehydrogenase/glutamyl-tRNA reductase" evidence="7">
    <location>
        <begin position="147"/>
        <end position="227"/>
    </location>
</feature>
<dbReference type="CDD" id="cd01065">
    <property type="entry name" value="NAD_bind_Shikimate_DH"/>
    <property type="match status" value="2"/>
</dbReference>
<dbReference type="PANTHER" id="PTHR21089">
    <property type="entry name" value="SHIKIMATE DEHYDROGENASE"/>
    <property type="match status" value="1"/>
</dbReference>
<dbReference type="Pfam" id="PF08501">
    <property type="entry name" value="Shikimate_dh_N"/>
    <property type="match status" value="2"/>
</dbReference>
<dbReference type="GO" id="GO:0009073">
    <property type="term" value="P:aromatic amino acid family biosynthetic process"/>
    <property type="evidence" value="ECO:0007669"/>
    <property type="project" value="UniProtKB-KW"/>
</dbReference>
<dbReference type="SUPFAM" id="SSF53223">
    <property type="entry name" value="Aminoacid dehydrogenase-like, N-terminal domain"/>
    <property type="match status" value="2"/>
</dbReference>
<dbReference type="KEGG" id="uam:UABAM_06215"/>
<dbReference type="Proteomes" id="UP000326354">
    <property type="component" value="Chromosome"/>
</dbReference>
<proteinExistence type="predicted"/>
<evidence type="ECO:0000313" key="10">
    <source>
        <dbReference type="Proteomes" id="UP000326354"/>
    </source>
</evidence>
<feature type="domain" description="Shikimate dehydrogenase substrate binding N-terminal" evidence="8">
    <location>
        <begin position="391"/>
        <end position="464"/>
    </location>
</feature>
<evidence type="ECO:0000256" key="6">
    <source>
        <dbReference type="ARBA" id="ARBA00049442"/>
    </source>
</evidence>
<dbReference type="GO" id="GO:0019632">
    <property type="term" value="P:shikimate metabolic process"/>
    <property type="evidence" value="ECO:0007669"/>
    <property type="project" value="TreeGrafter"/>
</dbReference>
<comment type="pathway">
    <text evidence="1">Metabolic intermediate biosynthesis; chorismate biosynthesis; chorismate from D-erythrose 4-phosphate and phosphoenolpyruvate: step 4/7.</text>
</comment>
<dbReference type="Gene3D" id="3.40.50.10860">
    <property type="entry name" value="Leucine Dehydrogenase, chain A, domain 1"/>
    <property type="match status" value="2"/>
</dbReference>
<protein>
    <recommendedName>
        <fullName evidence="2">shikimate dehydrogenase (NADP(+))</fullName>
        <ecNumber evidence="2">1.1.1.25</ecNumber>
    </recommendedName>
</protein>
<feature type="domain" description="Shikimate dehydrogenase substrate binding N-terminal" evidence="8">
    <location>
        <begin position="46"/>
        <end position="119"/>
    </location>
</feature>
<dbReference type="GO" id="GO:0050661">
    <property type="term" value="F:NADP binding"/>
    <property type="evidence" value="ECO:0007669"/>
    <property type="project" value="TreeGrafter"/>
</dbReference>
<reference evidence="9 10" key="1">
    <citation type="submission" date="2019-08" db="EMBL/GenBank/DDBJ databases">
        <title>Complete genome sequence of Candidatus Uab amorphum.</title>
        <authorList>
            <person name="Shiratori T."/>
            <person name="Suzuki S."/>
            <person name="Kakizawa Y."/>
            <person name="Ishida K."/>
        </authorList>
    </citation>
    <scope>NUCLEOTIDE SEQUENCE [LARGE SCALE GENOMIC DNA]</scope>
    <source>
        <strain evidence="9 10">SRT547</strain>
    </source>
</reference>
<evidence type="ECO:0000259" key="8">
    <source>
        <dbReference type="Pfam" id="PF08501"/>
    </source>
</evidence>
<dbReference type="InterPro" id="IPR006151">
    <property type="entry name" value="Shikm_DH/Glu-tRNA_Rdtase"/>
</dbReference>
<keyword evidence="10" id="KW-1185">Reference proteome</keyword>
<accession>A0A5S9IVC9</accession>